<gene>
    <name evidence="5" type="primary">thiK</name>
    <name evidence="7" type="ORF">A9798_08875</name>
</gene>
<evidence type="ECO:0000256" key="1">
    <source>
        <dbReference type="ARBA" id="ARBA00022679"/>
    </source>
</evidence>
<keyword evidence="1 5" id="KW-0808">Transferase</keyword>
<comment type="pathway">
    <text evidence="5">Cofactor biosynthesis; thiamine diphosphate biosynthesis; thiamine phosphate from thiamine: step 1/1.</text>
</comment>
<keyword evidence="3 5" id="KW-0418">Kinase</keyword>
<comment type="function">
    <text evidence="5">Catalyzes the phosphorylation of thiamine to thiamine phosphate.</text>
</comment>
<dbReference type="InterPro" id="IPR014093">
    <property type="entry name" value="Thiamine_kinase"/>
</dbReference>
<dbReference type="Gene3D" id="3.90.1200.10">
    <property type="match status" value="1"/>
</dbReference>
<dbReference type="GO" id="GO:0016301">
    <property type="term" value="F:kinase activity"/>
    <property type="evidence" value="ECO:0007669"/>
    <property type="project" value="UniProtKB-KW"/>
</dbReference>
<evidence type="ECO:0000313" key="7">
    <source>
        <dbReference type="EMBL" id="AOV97070.1"/>
    </source>
</evidence>
<name>A0ABN4SYJ1_9GAMM</name>
<dbReference type="EMBL" id="CP016043">
    <property type="protein sequence ID" value="AOV97070.1"/>
    <property type="molecule type" value="Genomic_DNA"/>
</dbReference>
<dbReference type="InterPro" id="IPR011009">
    <property type="entry name" value="Kinase-like_dom_sf"/>
</dbReference>
<dbReference type="Pfam" id="PF01636">
    <property type="entry name" value="APH"/>
    <property type="match status" value="1"/>
</dbReference>
<sequence length="284" mass="32645">MRSESAVSQDELRALLRRRFADRLAADWRFCRVSGLSGANWRARNGDGVTFLLRPTTALRRQLGIDRRYECQALRLAAAAALAPGCHGVLDGWLFADWLAGQPLATGGTDITRLASLLVGVHRLPPRLPLRSLRCYCARYWQRLAPARRTFQAQRIHRRWQRRREPRPLKLALLHMDVHDGNLLETTQGLRLIDWEYAASGDIALDLAALSRNYGLERAGRHALAVDYCRHGGYADPARLARQLERWLGWVDYMAWLWFELRWQQSQQASYRQQADALLTHLSQ</sequence>
<evidence type="ECO:0000313" key="8">
    <source>
        <dbReference type="Proteomes" id="UP000175893"/>
    </source>
</evidence>
<dbReference type="RefSeq" id="WP_070244958.1">
    <property type="nucleotide sequence ID" value="NZ_CP016043.1"/>
</dbReference>
<keyword evidence="4 5" id="KW-0067">ATP-binding</keyword>
<dbReference type="SUPFAM" id="SSF56112">
    <property type="entry name" value="Protein kinase-like (PK-like)"/>
    <property type="match status" value="1"/>
</dbReference>
<dbReference type="Proteomes" id="UP000175893">
    <property type="component" value="Chromosome"/>
</dbReference>
<dbReference type="InterPro" id="IPR002575">
    <property type="entry name" value="Aminoglycoside_PTrfase"/>
</dbReference>
<dbReference type="EC" id="2.7.1.89" evidence="5"/>
<evidence type="ECO:0000259" key="6">
    <source>
        <dbReference type="Pfam" id="PF01636"/>
    </source>
</evidence>
<organism evidence="7 8">
    <name type="scientific">Edwardsiella hoshinae</name>
    <dbReference type="NCBI Taxonomy" id="93378"/>
    <lineage>
        <taxon>Bacteria</taxon>
        <taxon>Pseudomonadati</taxon>
        <taxon>Pseudomonadota</taxon>
        <taxon>Gammaproteobacteria</taxon>
        <taxon>Enterobacterales</taxon>
        <taxon>Hafniaceae</taxon>
        <taxon>Edwardsiella</taxon>
    </lineage>
</organism>
<evidence type="ECO:0000256" key="2">
    <source>
        <dbReference type="ARBA" id="ARBA00022741"/>
    </source>
</evidence>
<comment type="similarity">
    <text evidence="5">Belongs to the thiamine kinase family.</text>
</comment>
<keyword evidence="2 5" id="KW-0547">Nucleotide-binding</keyword>
<keyword evidence="8" id="KW-1185">Reference proteome</keyword>
<evidence type="ECO:0000256" key="3">
    <source>
        <dbReference type="ARBA" id="ARBA00022777"/>
    </source>
</evidence>
<protein>
    <recommendedName>
        <fullName evidence="5">Thiamine kinase</fullName>
        <ecNumber evidence="5">2.7.1.89</ecNumber>
    </recommendedName>
</protein>
<accession>A0ABN4SYJ1</accession>
<comment type="catalytic activity">
    <reaction evidence="5">
        <text>thiamine + ATP = thiamine phosphate + ADP + H(+)</text>
        <dbReference type="Rhea" id="RHEA:12012"/>
        <dbReference type="ChEBI" id="CHEBI:15378"/>
        <dbReference type="ChEBI" id="CHEBI:18385"/>
        <dbReference type="ChEBI" id="CHEBI:30616"/>
        <dbReference type="ChEBI" id="CHEBI:37575"/>
        <dbReference type="ChEBI" id="CHEBI:456216"/>
        <dbReference type="EC" id="2.7.1.89"/>
    </reaction>
</comment>
<evidence type="ECO:0000256" key="5">
    <source>
        <dbReference type="HAMAP-Rule" id="MF_01604"/>
    </source>
</evidence>
<proteinExistence type="inferred from homology"/>
<reference evidence="7 8" key="1">
    <citation type="submission" date="2016-06" db="EMBL/GenBank/DDBJ databases">
        <title>Complete genome sequence of Edwardsiella hoshinae ATCC 35051.</title>
        <authorList>
            <person name="Reichley S.R."/>
            <person name="Waldbieser G.C."/>
            <person name="Lawrence M.L."/>
            <person name="Griffin M.J."/>
        </authorList>
    </citation>
    <scope>NUCLEOTIDE SEQUENCE [LARGE SCALE GENOMIC DNA]</scope>
    <source>
        <strain evidence="7 8">ATCC 35051</strain>
    </source>
</reference>
<evidence type="ECO:0000256" key="4">
    <source>
        <dbReference type="ARBA" id="ARBA00022840"/>
    </source>
</evidence>
<dbReference type="HAMAP" id="MF_01604">
    <property type="entry name" value="Thiamine_kinase"/>
    <property type="match status" value="1"/>
</dbReference>
<feature type="domain" description="Aminoglycoside phosphotransferase" evidence="6">
    <location>
        <begin position="34"/>
        <end position="241"/>
    </location>
</feature>